<accession>A0ACC6P1R6</accession>
<evidence type="ECO:0000313" key="1">
    <source>
        <dbReference type="EMBL" id="MEJ7138125.1"/>
    </source>
</evidence>
<protein>
    <submittedName>
        <fullName evidence="1">DNA-processing protein DprA</fullName>
    </submittedName>
</protein>
<organism evidence="1 2">
    <name type="scientific">Amphibiibacter pelophylacis</name>
    <dbReference type="NCBI Taxonomy" id="1799477"/>
    <lineage>
        <taxon>Bacteria</taxon>
        <taxon>Pseudomonadati</taxon>
        <taxon>Pseudomonadota</taxon>
        <taxon>Betaproteobacteria</taxon>
        <taxon>Burkholderiales</taxon>
        <taxon>Sphaerotilaceae</taxon>
        <taxon>Amphibiibacter</taxon>
    </lineage>
</organism>
<comment type="caution">
    <text evidence="1">The sequence shown here is derived from an EMBL/GenBank/DDBJ whole genome shotgun (WGS) entry which is preliminary data.</text>
</comment>
<proteinExistence type="predicted"/>
<dbReference type="EMBL" id="JAWDIE010000008">
    <property type="protein sequence ID" value="MEJ7138125.1"/>
    <property type="molecule type" value="Genomic_DNA"/>
</dbReference>
<evidence type="ECO:0000313" key="2">
    <source>
        <dbReference type="Proteomes" id="UP001364695"/>
    </source>
</evidence>
<sequence length="401" mass="41496">MTPTAASDPDELLAWLRLLLAPGLGRRGVRQLLARLGSPQAVVGTTASALNALLPGAGTALSDAEVRQQAEAQLASTQAWLADASARRHVLVPGDTDYPALLLETPDPPLMLFAQGDLAALRLPALAMVGSRNPTAGGEDNARAFARHFASCGLCVVSGLAQGVDAAAHQGALAAATGAPATLAVVGTGLDRVYPASHRDLAHAIAQNGLLLSEYLLGTPARSQNFPQRNRLIAGLSLGTLVVEAAMGSGSLITARLATEMGREVFAIPGSIHAPQVKGCHALIKQGARLVEVADDVLSELRLQPAPVKTAAASPRRRGASASRTPPAASSSEIVTPSQAALLPGCAQLLEALGHDPLDLDQLQARTGETTADLMARLLDLELQGQVQRLPGGRYQRRGWA</sequence>
<reference evidence="1" key="1">
    <citation type="submission" date="2023-10" db="EMBL/GenBank/DDBJ databases">
        <title>Amphibacter perezi, gen. nov., sp. nov. a novel taxa of the family Comamonadaceae, class Betaproteobacteria isolated from the skin microbiota of Pelophylax perezi from different populations.</title>
        <authorList>
            <person name="Costa S."/>
            <person name="Proenca D.N."/>
            <person name="Lopes I."/>
            <person name="Morais P.V."/>
        </authorList>
    </citation>
    <scope>NUCLEOTIDE SEQUENCE</scope>
    <source>
        <strain evidence="1">SL12-8</strain>
    </source>
</reference>
<dbReference type="Proteomes" id="UP001364695">
    <property type="component" value="Unassembled WGS sequence"/>
</dbReference>
<keyword evidence="2" id="KW-1185">Reference proteome</keyword>
<name>A0ACC6P1R6_9BURK</name>
<gene>
    <name evidence="1" type="primary">dprA</name>
    <name evidence="1" type="ORF">RV045_06730</name>
</gene>